<evidence type="ECO:0000313" key="2">
    <source>
        <dbReference type="EMBL" id="MCQ1539176.1"/>
    </source>
</evidence>
<gene>
    <name evidence="2" type="ORF">FTO68_09310</name>
</gene>
<accession>A0ABD4TKB0</accession>
<organism evidence="2 3">
    <name type="scientific">Methanocalculus taiwanensis</name>
    <dbReference type="NCBI Taxonomy" id="106207"/>
    <lineage>
        <taxon>Archaea</taxon>
        <taxon>Methanobacteriati</taxon>
        <taxon>Methanobacteriota</taxon>
        <taxon>Stenosarchaea group</taxon>
        <taxon>Methanomicrobia</taxon>
        <taxon>Methanomicrobiales</taxon>
        <taxon>Methanocalculaceae</taxon>
        <taxon>Methanocalculus</taxon>
    </lineage>
</organism>
<proteinExistence type="predicted"/>
<dbReference type="EMBL" id="VOTZ01000021">
    <property type="protein sequence ID" value="MCQ1539176.1"/>
    <property type="molecule type" value="Genomic_DNA"/>
</dbReference>
<dbReference type="InterPro" id="IPR002716">
    <property type="entry name" value="PIN_dom"/>
</dbReference>
<sequence>MAAYRNGGSDRVIVLLDTNALLIPSRSGVDIFNGLQEIFGAFEPVVPAEVVDELRALSQGRGKSAAAARFGLALLPQCRILPAQDTPAPVDEIVARSAEILSAPVVTNDRKLKDDLLHKGIPVLILRNQKRLELIRK</sequence>
<name>A0ABD4TKB0_9EURY</name>
<dbReference type="Gene3D" id="3.40.50.1010">
    <property type="entry name" value="5'-nuclease"/>
    <property type="match status" value="1"/>
</dbReference>
<dbReference type="AlphaFoldDB" id="A0ABD4TKB0"/>
<comment type="caution">
    <text evidence="2">The sequence shown here is derived from an EMBL/GenBank/DDBJ whole genome shotgun (WGS) entry which is preliminary data.</text>
</comment>
<dbReference type="Proteomes" id="UP001524383">
    <property type="component" value="Unassembled WGS sequence"/>
</dbReference>
<dbReference type="SMART" id="SM00670">
    <property type="entry name" value="PINc"/>
    <property type="match status" value="1"/>
</dbReference>
<reference evidence="2 3" key="1">
    <citation type="submission" date="2019-08" db="EMBL/GenBank/DDBJ databases">
        <authorList>
            <person name="Chen S.-C."/>
            <person name="Lai M.-C."/>
            <person name="You Y.-T."/>
        </authorList>
    </citation>
    <scope>NUCLEOTIDE SEQUENCE [LARGE SCALE GENOMIC DNA]</scope>
    <source>
        <strain evidence="2 3">P2F9704a</strain>
    </source>
</reference>
<dbReference type="InterPro" id="IPR029060">
    <property type="entry name" value="PIN-like_dom_sf"/>
</dbReference>
<dbReference type="InterPro" id="IPR041120">
    <property type="entry name" value="PIN_9"/>
</dbReference>
<dbReference type="RefSeq" id="WP_255333142.1">
    <property type="nucleotide sequence ID" value="NZ_VOTZ01000021.1"/>
</dbReference>
<dbReference type="Pfam" id="PF18477">
    <property type="entry name" value="PIN_9"/>
    <property type="match status" value="1"/>
</dbReference>
<protein>
    <submittedName>
        <fullName evidence="2">Nucleotide-binding protein</fullName>
    </submittedName>
</protein>
<evidence type="ECO:0000313" key="3">
    <source>
        <dbReference type="Proteomes" id="UP001524383"/>
    </source>
</evidence>
<dbReference type="SUPFAM" id="SSF88723">
    <property type="entry name" value="PIN domain-like"/>
    <property type="match status" value="1"/>
</dbReference>
<feature type="domain" description="PIN" evidence="1">
    <location>
        <begin position="12"/>
        <end position="114"/>
    </location>
</feature>
<evidence type="ECO:0000259" key="1">
    <source>
        <dbReference type="SMART" id="SM00670"/>
    </source>
</evidence>
<dbReference type="CDD" id="cd09879">
    <property type="entry name" value="PIN_VapC_AF0591-like"/>
    <property type="match status" value="1"/>
</dbReference>
<keyword evidence="3" id="KW-1185">Reference proteome</keyword>